<dbReference type="EMBL" id="UOFY01000046">
    <property type="protein sequence ID" value="VAX10171.1"/>
    <property type="molecule type" value="Genomic_DNA"/>
</dbReference>
<organism evidence="3">
    <name type="scientific">hydrothermal vent metagenome</name>
    <dbReference type="NCBI Taxonomy" id="652676"/>
    <lineage>
        <taxon>unclassified sequences</taxon>
        <taxon>metagenomes</taxon>
        <taxon>ecological metagenomes</taxon>
    </lineage>
</organism>
<dbReference type="PANTHER" id="PTHR11373">
    <property type="entry name" value="DEOXYNUCLEOSIDE TRIPHOSPHATE TRIPHOSPHOHYDROLASE"/>
    <property type="match status" value="1"/>
</dbReference>
<dbReference type="Pfam" id="PF01966">
    <property type="entry name" value="HD"/>
    <property type="match status" value="1"/>
</dbReference>
<evidence type="ECO:0000259" key="2">
    <source>
        <dbReference type="PROSITE" id="PS51831"/>
    </source>
</evidence>
<dbReference type="AlphaFoldDB" id="A0A3B1B7F7"/>
<dbReference type="InterPro" id="IPR050135">
    <property type="entry name" value="dGTPase-like"/>
</dbReference>
<dbReference type="NCBIfam" id="NF002326">
    <property type="entry name" value="PRK01286.1-1"/>
    <property type="match status" value="1"/>
</dbReference>
<dbReference type="Pfam" id="PF13286">
    <property type="entry name" value="HD_assoc"/>
    <property type="match status" value="1"/>
</dbReference>
<dbReference type="HAMAP" id="MF_01212">
    <property type="entry name" value="dGTPase_type2"/>
    <property type="match status" value="1"/>
</dbReference>
<dbReference type="Gene3D" id="1.10.3210.10">
    <property type="entry name" value="Hypothetical protein af1432"/>
    <property type="match status" value="1"/>
</dbReference>
<keyword evidence="1 3" id="KW-0378">Hydrolase</keyword>
<protein>
    <submittedName>
        <fullName evidence="3">DNTP triphosphohydrolase, broad substrate specificity</fullName>
    </submittedName>
</protein>
<dbReference type="InterPro" id="IPR023023">
    <property type="entry name" value="dNTPase_2"/>
</dbReference>
<feature type="domain" description="HD" evidence="2">
    <location>
        <begin position="64"/>
        <end position="195"/>
    </location>
</feature>
<dbReference type="SMART" id="SM00471">
    <property type="entry name" value="HDc"/>
    <property type="match status" value="1"/>
</dbReference>
<proteinExistence type="inferred from homology"/>
<dbReference type="FunFam" id="1.10.3210.10:FF:000024">
    <property type="entry name" value="Deoxyguanosinetriphosphate triphosphohydrolase-like protein"/>
    <property type="match status" value="1"/>
</dbReference>
<dbReference type="InterPro" id="IPR006674">
    <property type="entry name" value="HD_domain"/>
</dbReference>
<dbReference type="CDD" id="cd00077">
    <property type="entry name" value="HDc"/>
    <property type="match status" value="1"/>
</dbReference>
<dbReference type="GO" id="GO:0006203">
    <property type="term" value="P:dGTP catabolic process"/>
    <property type="evidence" value="ECO:0007669"/>
    <property type="project" value="TreeGrafter"/>
</dbReference>
<gene>
    <name evidence="3" type="ORF">MNBD_GAMMA25-644</name>
</gene>
<dbReference type="NCBIfam" id="TIGR01353">
    <property type="entry name" value="dGTP_triPase"/>
    <property type="match status" value="1"/>
</dbReference>
<sequence length="383" mass="44618">MLKLAPYAADDKNSHGRRFHEDIPAYRSQFQRDRDRIIHSAAFRRLEYKTQVFVNHEGDMFRTRLTHSIEVAQLSRTISRILNLNEELCETIALAHDLGHTPFGHAGQEALNHCMQNYGGFEHNLQSLRTVDKLEERYAEFRGLNLTFESREGILKHCSLKNAEQLGDIGQRFIHKTQPSLEAQVVNLADEIAYNNHDVDDGLRSGLIKIEQLLDIRLFRDQYDEVNARYKQLNGRQLVYEVIRRMINRQVVDLVETSEAALKVSTPTDIEAVRQHETALINFSEEMQTANLQLKQFLRQQLYQHYRVHRMSAKARRIIQALFSAFMEDPRLLKPEHQKNIQQAERESGDHGRARTVADYVAGMTDRYAISEHQRLFDPEELT</sequence>
<name>A0A3B1B7F7_9ZZZZ</name>
<dbReference type="InterPro" id="IPR026875">
    <property type="entry name" value="PHydrolase_assoc_dom"/>
</dbReference>
<reference evidence="3" key="1">
    <citation type="submission" date="2018-06" db="EMBL/GenBank/DDBJ databases">
        <authorList>
            <person name="Zhirakovskaya E."/>
        </authorList>
    </citation>
    <scope>NUCLEOTIDE SEQUENCE</scope>
</reference>
<dbReference type="PANTHER" id="PTHR11373:SF43">
    <property type="entry name" value="DEOXYGUANOSINETRIPHOSPHATE TRIPHOSPHOHYDROLASE-LIKE PROTEIN"/>
    <property type="match status" value="1"/>
</dbReference>
<dbReference type="PROSITE" id="PS51831">
    <property type="entry name" value="HD"/>
    <property type="match status" value="1"/>
</dbReference>
<dbReference type="SUPFAM" id="SSF109604">
    <property type="entry name" value="HD-domain/PDEase-like"/>
    <property type="match status" value="1"/>
</dbReference>
<dbReference type="InterPro" id="IPR006261">
    <property type="entry name" value="dGTPase"/>
</dbReference>
<accession>A0A3B1B7F7</accession>
<dbReference type="InterPro" id="IPR003607">
    <property type="entry name" value="HD/PDEase_dom"/>
</dbReference>
<evidence type="ECO:0000256" key="1">
    <source>
        <dbReference type="ARBA" id="ARBA00022801"/>
    </source>
</evidence>
<dbReference type="GO" id="GO:0008832">
    <property type="term" value="F:dGTPase activity"/>
    <property type="evidence" value="ECO:0007669"/>
    <property type="project" value="TreeGrafter"/>
</dbReference>
<evidence type="ECO:0000313" key="3">
    <source>
        <dbReference type="EMBL" id="VAX10171.1"/>
    </source>
</evidence>